<organism evidence="1 2">
    <name type="scientific">Fusarium decemcellulare</name>
    <dbReference type="NCBI Taxonomy" id="57161"/>
    <lineage>
        <taxon>Eukaryota</taxon>
        <taxon>Fungi</taxon>
        <taxon>Dikarya</taxon>
        <taxon>Ascomycota</taxon>
        <taxon>Pezizomycotina</taxon>
        <taxon>Sordariomycetes</taxon>
        <taxon>Hypocreomycetidae</taxon>
        <taxon>Hypocreales</taxon>
        <taxon>Nectriaceae</taxon>
        <taxon>Fusarium</taxon>
        <taxon>Fusarium decemcellulare species complex</taxon>
    </lineage>
</organism>
<proteinExistence type="predicted"/>
<protein>
    <submittedName>
        <fullName evidence="1">Uncharacterized protein</fullName>
    </submittedName>
</protein>
<dbReference type="EMBL" id="JANRMS010001032">
    <property type="protein sequence ID" value="KAJ3531729.1"/>
    <property type="molecule type" value="Genomic_DNA"/>
</dbReference>
<sequence length="245" mass="27425">MCIKVTTACCHCGERLEPYWIACHMNGVLTNLALCASKPKDSPEPGECPYLKEGMRPMLSGCPNNDYCPSWFGTMFPGFGEVQYEDPYALERVAWEKYEGYQKRFAQKYFARQPLTPTKPPESFLALAQRDLYGDEEESIQGDDIEENQRPTDCGAPNAPSDQHHELEDETVTTTTDTSGIDPEQLFYGDVVDEDDIYSDSIVSGAGEGGQDGCEGQAEDSIDLPVPVWTWFYPADMGRDAEFYD</sequence>
<reference evidence="1" key="1">
    <citation type="submission" date="2022-08" db="EMBL/GenBank/DDBJ databases">
        <title>Genome Sequence of Fusarium decemcellulare.</title>
        <authorList>
            <person name="Buettner E."/>
        </authorList>
    </citation>
    <scope>NUCLEOTIDE SEQUENCE</scope>
    <source>
        <strain evidence="1">Babe19</strain>
    </source>
</reference>
<name>A0ACC1S437_9HYPO</name>
<dbReference type="Proteomes" id="UP001148629">
    <property type="component" value="Unassembled WGS sequence"/>
</dbReference>
<accession>A0ACC1S437</accession>
<evidence type="ECO:0000313" key="1">
    <source>
        <dbReference type="EMBL" id="KAJ3531729.1"/>
    </source>
</evidence>
<evidence type="ECO:0000313" key="2">
    <source>
        <dbReference type="Proteomes" id="UP001148629"/>
    </source>
</evidence>
<gene>
    <name evidence="1" type="ORF">NM208_g8754</name>
</gene>
<comment type="caution">
    <text evidence="1">The sequence shown here is derived from an EMBL/GenBank/DDBJ whole genome shotgun (WGS) entry which is preliminary data.</text>
</comment>
<keyword evidence="2" id="KW-1185">Reference proteome</keyword>